<dbReference type="Proteomes" id="UP000266327">
    <property type="component" value="Unassembled WGS sequence"/>
</dbReference>
<dbReference type="Gene3D" id="3.60.140.10">
    <property type="entry name" value="CNF1/YfiH-like putative cysteine hydrolases"/>
    <property type="match status" value="1"/>
</dbReference>
<accession>A0A3A3G349</accession>
<evidence type="ECO:0000256" key="2">
    <source>
        <dbReference type="ARBA" id="ARBA00007353"/>
    </source>
</evidence>
<evidence type="ECO:0000256" key="4">
    <source>
        <dbReference type="ARBA" id="ARBA00022723"/>
    </source>
</evidence>
<proteinExistence type="inferred from homology"/>
<dbReference type="AlphaFoldDB" id="A0A3A3G349"/>
<dbReference type="CDD" id="cd16833">
    <property type="entry name" value="YfiH"/>
    <property type="match status" value="1"/>
</dbReference>
<keyword evidence="4" id="KW-0479">Metal-binding</keyword>
<evidence type="ECO:0000256" key="6">
    <source>
        <dbReference type="ARBA" id="ARBA00022833"/>
    </source>
</evidence>
<dbReference type="NCBIfam" id="TIGR00726">
    <property type="entry name" value="peptidoglycan editing factor PgeF"/>
    <property type="match status" value="1"/>
</dbReference>
<dbReference type="InterPro" id="IPR038371">
    <property type="entry name" value="Cu_polyphenol_OxRdtase_sf"/>
</dbReference>
<evidence type="ECO:0000256" key="5">
    <source>
        <dbReference type="ARBA" id="ARBA00022801"/>
    </source>
</evidence>
<evidence type="ECO:0000256" key="1">
    <source>
        <dbReference type="ARBA" id="ARBA00000553"/>
    </source>
</evidence>
<comment type="catalytic activity">
    <reaction evidence="9">
        <text>S-methyl-5'-thioadenosine + phosphate = 5-(methylsulfanyl)-alpha-D-ribose 1-phosphate + adenine</text>
        <dbReference type="Rhea" id="RHEA:11852"/>
        <dbReference type="ChEBI" id="CHEBI:16708"/>
        <dbReference type="ChEBI" id="CHEBI:17509"/>
        <dbReference type="ChEBI" id="CHEBI:43474"/>
        <dbReference type="ChEBI" id="CHEBI:58533"/>
        <dbReference type="EC" id="2.4.2.28"/>
    </reaction>
    <physiologicalReaction direction="left-to-right" evidence="9">
        <dbReference type="Rhea" id="RHEA:11853"/>
    </physiologicalReaction>
</comment>
<organism evidence="11 12">
    <name type="scientific">Noviherbaspirillum sedimenti</name>
    <dbReference type="NCBI Taxonomy" id="2320865"/>
    <lineage>
        <taxon>Bacteria</taxon>
        <taxon>Pseudomonadati</taxon>
        <taxon>Pseudomonadota</taxon>
        <taxon>Betaproteobacteria</taxon>
        <taxon>Burkholderiales</taxon>
        <taxon>Oxalobacteraceae</taxon>
        <taxon>Noviherbaspirillum</taxon>
    </lineage>
</organism>
<dbReference type="GO" id="GO:0016787">
    <property type="term" value="F:hydrolase activity"/>
    <property type="evidence" value="ECO:0007669"/>
    <property type="project" value="UniProtKB-KW"/>
</dbReference>
<sequence>MTAKPGPAVLIPDWPGMPANVGALSTLRAGGVSRAPYDDGAGGGGLNLGIHVGDDLAAVAQNRALLRSLLPAEPAWLSQVHGTVVLDAARVVGVPEADASIAMGPGAICAIMTADCLPVLFCDVRGRVVGAAHAGWRGLVAGVLENTVAAMRAAGAGEILVWLGPAIGPACFEVGEEVRQAFLAVSGEADAAFLPNINASGKYFADICHLARLVLHRQGIDNISGGGFCTVTDAARFYSYRRDRTSGRMASLIWLES</sequence>
<evidence type="ECO:0000256" key="3">
    <source>
        <dbReference type="ARBA" id="ARBA00022679"/>
    </source>
</evidence>
<dbReference type="EMBL" id="QYUQ01000002">
    <property type="protein sequence ID" value="RJG01239.1"/>
    <property type="molecule type" value="Genomic_DNA"/>
</dbReference>
<keyword evidence="12" id="KW-1185">Reference proteome</keyword>
<evidence type="ECO:0000256" key="8">
    <source>
        <dbReference type="ARBA" id="ARBA00048968"/>
    </source>
</evidence>
<comment type="caution">
    <text evidence="11">The sequence shown here is derived from an EMBL/GenBank/DDBJ whole genome shotgun (WGS) entry which is preliminary data.</text>
</comment>
<name>A0A3A3G349_9BURK</name>
<protein>
    <recommendedName>
        <fullName evidence="10">Purine nucleoside phosphorylase</fullName>
    </recommendedName>
</protein>
<dbReference type="SUPFAM" id="SSF64438">
    <property type="entry name" value="CNF1/YfiH-like putative cysteine hydrolases"/>
    <property type="match status" value="1"/>
</dbReference>
<keyword evidence="5" id="KW-0378">Hydrolase</keyword>
<comment type="similarity">
    <text evidence="2 10">Belongs to the purine nucleoside phosphorylase YfiH/LACC1 family.</text>
</comment>
<reference evidence="12" key="1">
    <citation type="submission" date="2018-09" db="EMBL/GenBank/DDBJ databases">
        <authorList>
            <person name="Zhu H."/>
        </authorList>
    </citation>
    <scope>NUCLEOTIDE SEQUENCE [LARGE SCALE GENOMIC DNA]</scope>
    <source>
        <strain evidence="12">K1S02-23</strain>
    </source>
</reference>
<comment type="catalytic activity">
    <reaction evidence="1">
        <text>inosine + phosphate = alpha-D-ribose 1-phosphate + hypoxanthine</text>
        <dbReference type="Rhea" id="RHEA:27646"/>
        <dbReference type="ChEBI" id="CHEBI:17368"/>
        <dbReference type="ChEBI" id="CHEBI:17596"/>
        <dbReference type="ChEBI" id="CHEBI:43474"/>
        <dbReference type="ChEBI" id="CHEBI:57720"/>
        <dbReference type="EC" id="2.4.2.1"/>
    </reaction>
    <physiologicalReaction direction="left-to-right" evidence="1">
        <dbReference type="Rhea" id="RHEA:27647"/>
    </physiologicalReaction>
</comment>
<gene>
    <name evidence="11" type="primary">pgeF</name>
    <name evidence="11" type="ORF">D3878_06285</name>
</gene>
<dbReference type="PANTHER" id="PTHR30616:SF2">
    <property type="entry name" value="PURINE NUCLEOSIDE PHOSPHORYLASE LACC1"/>
    <property type="match status" value="1"/>
</dbReference>
<dbReference type="PANTHER" id="PTHR30616">
    <property type="entry name" value="UNCHARACTERIZED PROTEIN YFIH"/>
    <property type="match status" value="1"/>
</dbReference>
<dbReference type="Pfam" id="PF02578">
    <property type="entry name" value="Cu-oxidase_4"/>
    <property type="match status" value="1"/>
</dbReference>
<dbReference type="RefSeq" id="WP_119784689.1">
    <property type="nucleotide sequence ID" value="NZ_QYUQ01000002.1"/>
</dbReference>
<evidence type="ECO:0000313" key="11">
    <source>
        <dbReference type="EMBL" id="RJG01239.1"/>
    </source>
</evidence>
<dbReference type="OrthoDB" id="4279at2"/>
<dbReference type="GO" id="GO:0005507">
    <property type="term" value="F:copper ion binding"/>
    <property type="evidence" value="ECO:0007669"/>
    <property type="project" value="TreeGrafter"/>
</dbReference>
<dbReference type="GO" id="GO:0017061">
    <property type="term" value="F:S-methyl-5-thioadenosine phosphorylase activity"/>
    <property type="evidence" value="ECO:0007669"/>
    <property type="project" value="UniProtKB-EC"/>
</dbReference>
<dbReference type="InterPro" id="IPR003730">
    <property type="entry name" value="Cu_polyphenol_OxRdtase"/>
</dbReference>
<dbReference type="InterPro" id="IPR011324">
    <property type="entry name" value="Cytotoxic_necrot_fac-like_cat"/>
</dbReference>
<evidence type="ECO:0000256" key="7">
    <source>
        <dbReference type="ARBA" id="ARBA00047989"/>
    </source>
</evidence>
<comment type="catalytic activity">
    <reaction evidence="7">
        <text>adenosine + H2O + H(+) = inosine + NH4(+)</text>
        <dbReference type="Rhea" id="RHEA:24408"/>
        <dbReference type="ChEBI" id="CHEBI:15377"/>
        <dbReference type="ChEBI" id="CHEBI:15378"/>
        <dbReference type="ChEBI" id="CHEBI:16335"/>
        <dbReference type="ChEBI" id="CHEBI:17596"/>
        <dbReference type="ChEBI" id="CHEBI:28938"/>
        <dbReference type="EC" id="3.5.4.4"/>
    </reaction>
    <physiologicalReaction direction="left-to-right" evidence="7">
        <dbReference type="Rhea" id="RHEA:24409"/>
    </physiologicalReaction>
</comment>
<keyword evidence="3" id="KW-0808">Transferase</keyword>
<evidence type="ECO:0000256" key="9">
    <source>
        <dbReference type="ARBA" id="ARBA00049893"/>
    </source>
</evidence>
<evidence type="ECO:0000256" key="10">
    <source>
        <dbReference type="RuleBase" id="RU361274"/>
    </source>
</evidence>
<keyword evidence="6" id="KW-0862">Zinc</keyword>
<evidence type="ECO:0000313" key="12">
    <source>
        <dbReference type="Proteomes" id="UP000266327"/>
    </source>
</evidence>
<comment type="catalytic activity">
    <reaction evidence="8">
        <text>adenosine + phosphate = alpha-D-ribose 1-phosphate + adenine</text>
        <dbReference type="Rhea" id="RHEA:27642"/>
        <dbReference type="ChEBI" id="CHEBI:16335"/>
        <dbReference type="ChEBI" id="CHEBI:16708"/>
        <dbReference type="ChEBI" id="CHEBI:43474"/>
        <dbReference type="ChEBI" id="CHEBI:57720"/>
        <dbReference type="EC" id="2.4.2.1"/>
    </reaction>
    <physiologicalReaction direction="left-to-right" evidence="8">
        <dbReference type="Rhea" id="RHEA:27643"/>
    </physiologicalReaction>
</comment>